<sequence>MLRSLQRAFFSRAMKKPEVLFILGGPGAGKGTICSKIVDKYGYVHLSAGDLLREERAKPDSQYGELIEGHIRSGTIVPVEITCSLLDRAMQESESPHNKFLIDGFPRNEDNLQGWTKFSTLTIFSNEVLLTSTSRSSDRDTKVLVKRQWRDVPEEKMGQVGALTVLVLSVYVDEIVHLFDASAKMPPGVITGNVQQLGNYDECLQIKTDQSFKAQACSASVQFEILKGPKVSRDLDMKDLLIQVAKASNLKEDLNFSVNYEWMWCVPSSCNYSEISEALELALDPLKVDGRLDFAVDLNSHSCHTDVTDQNMYDFFDWTYILTPAYAIIVGFYATLFEKLGSGPKWDTWVNSSKENCRANWWINLLYINNYVNLETMAYAACGWLVATAVGLAAVLGPRGMYFNDYPYNKWEASFYAGLHRHVFTGAVAWIIFACINGYAGPLNTFLSWRAWVPLSKLTYSAYLTHYIVLLYNIGSVRTSGNLTGYSVLHTFFGNLCLTMFVSLCLSCCFEMPFMTLVRLALVRRDSTAEHHHHHHHHHVGCSRGLQAKPSSERFFGSTDSGESIYRSSEDLANTESAASSVDCVYAIGSSNFSVVIEPKKLVEEDEADARKSYTDVG</sequence>
<dbReference type="SUPFAM" id="SSF52540">
    <property type="entry name" value="P-loop containing nucleoside triphosphate hydrolases"/>
    <property type="match status" value="1"/>
</dbReference>
<dbReference type="InterPro" id="IPR052728">
    <property type="entry name" value="O2_lipid_transport_reg"/>
</dbReference>
<evidence type="ECO:0000313" key="7">
    <source>
        <dbReference type="Proteomes" id="UP000479190"/>
    </source>
</evidence>
<evidence type="ECO:0000256" key="1">
    <source>
        <dbReference type="ARBA" id="ARBA00022679"/>
    </source>
</evidence>
<feature type="transmembrane region" description="Helical" evidence="4">
    <location>
        <begin position="318"/>
        <end position="336"/>
    </location>
</feature>
<keyword evidence="7" id="KW-1185">Reference proteome</keyword>
<dbReference type="InterPro" id="IPR000850">
    <property type="entry name" value="Adenylat/UMP-CMP_kin"/>
</dbReference>
<dbReference type="GO" id="GO:0006139">
    <property type="term" value="P:nucleobase-containing compound metabolic process"/>
    <property type="evidence" value="ECO:0007669"/>
    <property type="project" value="InterPro"/>
</dbReference>
<accession>A0A6H5J3W3</accession>
<dbReference type="InterPro" id="IPR006621">
    <property type="entry name" value="Nose-resist-to-fluoxetine_N"/>
</dbReference>
<dbReference type="AlphaFoldDB" id="A0A6H5J3W3"/>
<feature type="transmembrane region" description="Helical" evidence="4">
    <location>
        <begin position="452"/>
        <end position="472"/>
    </location>
</feature>
<dbReference type="GO" id="GO:0019205">
    <property type="term" value="F:nucleobase-containing compound kinase activity"/>
    <property type="evidence" value="ECO:0007669"/>
    <property type="project" value="InterPro"/>
</dbReference>
<dbReference type="Proteomes" id="UP000479190">
    <property type="component" value="Unassembled WGS sequence"/>
</dbReference>
<proteinExistence type="inferred from homology"/>
<dbReference type="Gene3D" id="3.40.50.300">
    <property type="entry name" value="P-loop containing nucleotide triphosphate hydrolases"/>
    <property type="match status" value="1"/>
</dbReference>
<dbReference type="OrthoDB" id="207378at2759"/>
<keyword evidence="2" id="KW-0547">Nucleotide-binding</keyword>
<keyword evidence="4" id="KW-0812">Transmembrane</keyword>
<organism evidence="6 7">
    <name type="scientific">Trichogramma brassicae</name>
    <dbReference type="NCBI Taxonomy" id="86971"/>
    <lineage>
        <taxon>Eukaryota</taxon>
        <taxon>Metazoa</taxon>
        <taxon>Ecdysozoa</taxon>
        <taxon>Arthropoda</taxon>
        <taxon>Hexapoda</taxon>
        <taxon>Insecta</taxon>
        <taxon>Pterygota</taxon>
        <taxon>Neoptera</taxon>
        <taxon>Endopterygota</taxon>
        <taxon>Hymenoptera</taxon>
        <taxon>Apocrita</taxon>
        <taxon>Proctotrupomorpha</taxon>
        <taxon>Chalcidoidea</taxon>
        <taxon>Trichogrammatidae</taxon>
        <taxon>Trichogramma</taxon>
    </lineage>
</organism>
<feature type="transmembrane region" description="Helical" evidence="4">
    <location>
        <begin position="378"/>
        <end position="402"/>
    </location>
</feature>
<keyword evidence="4" id="KW-0472">Membrane</keyword>
<reference evidence="6 7" key="1">
    <citation type="submission" date="2020-02" db="EMBL/GenBank/DDBJ databases">
        <authorList>
            <person name="Ferguson B K."/>
        </authorList>
    </citation>
    <scope>NUCLEOTIDE SEQUENCE [LARGE SCALE GENOMIC DNA]</scope>
</reference>
<dbReference type="Pfam" id="PF20146">
    <property type="entry name" value="NRF"/>
    <property type="match status" value="1"/>
</dbReference>
<keyword evidence="3" id="KW-0418">Kinase</keyword>
<dbReference type="PRINTS" id="PR00094">
    <property type="entry name" value="ADENYLTKNASE"/>
</dbReference>
<feature type="transmembrane region" description="Helical" evidence="4">
    <location>
        <begin position="492"/>
        <end position="515"/>
    </location>
</feature>
<feature type="transmembrane region" description="Helical" evidence="4">
    <location>
        <begin position="422"/>
        <end position="440"/>
    </location>
</feature>
<protein>
    <recommendedName>
        <fullName evidence="5">Nose resistant-to-fluoxetine protein N-terminal domain-containing protein</fullName>
    </recommendedName>
</protein>
<dbReference type="InterPro" id="IPR027417">
    <property type="entry name" value="P-loop_NTPase"/>
</dbReference>
<dbReference type="CDD" id="cd01428">
    <property type="entry name" value="ADK"/>
    <property type="match status" value="1"/>
</dbReference>
<keyword evidence="1" id="KW-0808">Transferase</keyword>
<evidence type="ECO:0000256" key="3">
    <source>
        <dbReference type="ARBA" id="ARBA00022777"/>
    </source>
</evidence>
<name>A0A6H5J3W3_9HYME</name>
<dbReference type="PANTHER" id="PTHR11161">
    <property type="entry name" value="O-ACYLTRANSFERASE"/>
    <property type="match status" value="1"/>
</dbReference>
<gene>
    <name evidence="6" type="ORF">TBRA_LOCUS15934</name>
</gene>
<dbReference type="EMBL" id="CADCXV010001427">
    <property type="protein sequence ID" value="CAB0044346.1"/>
    <property type="molecule type" value="Genomic_DNA"/>
</dbReference>
<dbReference type="GO" id="GO:0005524">
    <property type="term" value="F:ATP binding"/>
    <property type="evidence" value="ECO:0007669"/>
    <property type="project" value="InterPro"/>
</dbReference>
<evidence type="ECO:0000256" key="4">
    <source>
        <dbReference type="SAM" id="Phobius"/>
    </source>
</evidence>
<dbReference type="Pfam" id="PF00406">
    <property type="entry name" value="ADK"/>
    <property type="match status" value="1"/>
</dbReference>
<dbReference type="PROSITE" id="PS00113">
    <property type="entry name" value="ADENYLATE_KINASE"/>
    <property type="match status" value="1"/>
</dbReference>
<evidence type="ECO:0000313" key="6">
    <source>
        <dbReference type="EMBL" id="CAB0044346.1"/>
    </source>
</evidence>
<dbReference type="InterPro" id="IPR033690">
    <property type="entry name" value="Adenylat_kinase_CS"/>
</dbReference>
<keyword evidence="4" id="KW-1133">Transmembrane helix</keyword>
<evidence type="ECO:0000256" key="2">
    <source>
        <dbReference type="ARBA" id="ARBA00022741"/>
    </source>
</evidence>
<evidence type="ECO:0000259" key="5">
    <source>
        <dbReference type="Pfam" id="PF20146"/>
    </source>
</evidence>
<feature type="domain" description="Nose resistant-to-fluoxetine protein N-terminal" evidence="5">
    <location>
        <begin position="176"/>
        <end position="278"/>
    </location>
</feature>
<dbReference type="HAMAP" id="MF_00235">
    <property type="entry name" value="Adenylate_kinase_Adk"/>
    <property type="match status" value="1"/>
</dbReference>
<dbReference type="PANTHER" id="PTHR11161:SF0">
    <property type="entry name" value="O-ACYLTRANSFERASE LIKE PROTEIN"/>
    <property type="match status" value="1"/>
</dbReference>